<dbReference type="PRINTS" id="PR00381">
    <property type="entry name" value="KINESINLIGHT"/>
</dbReference>
<evidence type="ECO:0000256" key="4">
    <source>
        <dbReference type="SAM" id="MobiDB-lite"/>
    </source>
</evidence>
<name>A0A8H5GDN1_9AGAR</name>
<dbReference type="SMART" id="SM00028">
    <property type="entry name" value="TPR"/>
    <property type="match status" value="9"/>
</dbReference>
<gene>
    <name evidence="5" type="ORF">D9757_014792</name>
</gene>
<comment type="caution">
    <text evidence="5">The sequence shown here is derived from an EMBL/GenBank/DDBJ whole genome shotgun (WGS) entry which is preliminary data.</text>
</comment>
<dbReference type="AlphaFoldDB" id="A0A8H5GDN1"/>
<proteinExistence type="predicted"/>
<feature type="coiled-coil region" evidence="3">
    <location>
        <begin position="706"/>
        <end position="810"/>
    </location>
</feature>
<keyword evidence="3" id="KW-0175">Coiled coil</keyword>
<dbReference type="PANTHER" id="PTHR45641">
    <property type="entry name" value="TETRATRICOPEPTIDE REPEAT PROTEIN (AFU_ORTHOLOGUE AFUA_6G03870)"/>
    <property type="match status" value="1"/>
</dbReference>
<reference evidence="5 6" key="1">
    <citation type="journal article" date="2020" name="ISME J.">
        <title>Uncovering the hidden diversity of litter-decomposition mechanisms in mushroom-forming fungi.</title>
        <authorList>
            <person name="Floudas D."/>
            <person name="Bentzer J."/>
            <person name="Ahren D."/>
            <person name="Johansson T."/>
            <person name="Persson P."/>
            <person name="Tunlid A."/>
        </authorList>
    </citation>
    <scope>NUCLEOTIDE SEQUENCE [LARGE SCALE GENOMIC DNA]</scope>
    <source>
        <strain evidence="5 6">CBS 406.79</strain>
    </source>
</reference>
<dbReference type="Pfam" id="PF13374">
    <property type="entry name" value="TPR_10"/>
    <property type="match status" value="2"/>
</dbReference>
<accession>A0A8H5GDN1</accession>
<evidence type="ECO:0000256" key="1">
    <source>
        <dbReference type="ARBA" id="ARBA00022737"/>
    </source>
</evidence>
<evidence type="ECO:0008006" key="7">
    <source>
        <dbReference type="Google" id="ProtNLM"/>
    </source>
</evidence>
<dbReference type="Gene3D" id="1.25.40.10">
    <property type="entry name" value="Tetratricopeptide repeat domain"/>
    <property type="match status" value="3"/>
</dbReference>
<dbReference type="SUPFAM" id="SSF48452">
    <property type="entry name" value="TPR-like"/>
    <property type="match status" value="3"/>
</dbReference>
<evidence type="ECO:0000256" key="3">
    <source>
        <dbReference type="SAM" id="Coils"/>
    </source>
</evidence>
<protein>
    <recommendedName>
        <fullName evidence="7">TPR-like protein</fullName>
    </recommendedName>
</protein>
<keyword evidence="2" id="KW-0802">TPR repeat</keyword>
<dbReference type="InterPro" id="IPR019734">
    <property type="entry name" value="TPR_rpt"/>
</dbReference>
<dbReference type="InterPro" id="IPR027417">
    <property type="entry name" value="P-loop_NTPase"/>
</dbReference>
<organism evidence="5 6">
    <name type="scientific">Collybiopsis confluens</name>
    <dbReference type="NCBI Taxonomy" id="2823264"/>
    <lineage>
        <taxon>Eukaryota</taxon>
        <taxon>Fungi</taxon>
        <taxon>Dikarya</taxon>
        <taxon>Basidiomycota</taxon>
        <taxon>Agaricomycotina</taxon>
        <taxon>Agaricomycetes</taxon>
        <taxon>Agaricomycetidae</taxon>
        <taxon>Agaricales</taxon>
        <taxon>Marasmiineae</taxon>
        <taxon>Omphalotaceae</taxon>
        <taxon>Collybiopsis</taxon>
    </lineage>
</organism>
<evidence type="ECO:0000256" key="2">
    <source>
        <dbReference type="ARBA" id="ARBA00022803"/>
    </source>
</evidence>
<dbReference type="Gene3D" id="3.40.50.300">
    <property type="entry name" value="P-loop containing nucleotide triphosphate hydrolases"/>
    <property type="match status" value="1"/>
</dbReference>
<keyword evidence="6" id="KW-1185">Reference proteome</keyword>
<dbReference type="Pfam" id="PF13424">
    <property type="entry name" value="TPR_12"/>
    <property type="match status" value="4"/>
</dbReference>
<dbReference type="Proteomes" id="UP000518752">
    <property type="component" value="Unassembled WGS sequence"/>
</dbReference>
<dbReference type="SUPFAM" id="SSF52540">
    <property type="entry name" value="P-loop containing nucleoside triphosphate hydrolases"/>
    <property type="match status" value="1"/>
</dbReference>
<evidence type="ECO:0000313" key="5">
    <source>
        <dbReference type="EMBL" id="KAF5362984.1"/>
    </source>
</evidence>
<keyword evidence="1" id="KW-0677">Repeat</keyword>
<dbReference type="InterPro" id="IPR011990">
    <property type="entry name" value="TPR-like_helical_dom_sf"/>
</dbReference>
<dbReference type="EMBL" id="JAACJN010000194">
    <property type="protein sequence ID" value="KAF5362984.1"/>
    <property type="molecule type" value="Genomic_DNA"/>
</dbReference>
<feature type="region of interest" description="Disordered" evidence="4">
    <location>
        <begin position="1"/>
        <end position="40"/>
    </location>
</feature>
<sequence>MAQKRSFSRRDSFQSDSYRNKATGPGESSTGDPSQVPAPVYSGQILAGAHHLNMDNSNFTSIQTQYVTVNNPSDVGGGPLEGLENQVLVCPSPSPHFTGREDILGQLSDIFSPPVVTLYSPKEEELAKFVRNHVKWYGSLTIINGKSAKNLTEDVAKNLKKPESLVVDTILVIENMDPTLRISDFLPPWANVPALITGTRMEITEGEYGRISFHLPDDTNLMGREQLKNGLKEILRVKQNIVTLVAAGGTGKTQAILKFIARNVLRFTNVWFFDASSEAMLVENFKELGRALKISEDIATVRRFLTTMKHNWICIFDNADGTELLQVLLGKYLPVGRHGGIIVTSRLREVMQLASSPHWNVLFGDLDEGSAIKLLLKHAHEETSEDNLKLAGQIVNALECQALAVCTAGAYIHAMITCSLDTYYSQFKEKSRKTLKHKMSGEGYPWTVFNAFMLSFEQLSAPAQLLLQICSCLHPTGIPVEIFQRALKSGFREKDFHETEKEIMGRGKMNEIINCLGKEKDLLDIIDELGTFSLVSYHDDHDHPTLSHHAVIHSCAYETISLRDNIVPAVTLILSSGTPVGHSEHDYALRRKLLIQVSHISMDDVEHLPMKGQDKVAQIFAESGYWTQAEKLQKKVLSLQKELLGEHHPSTLTSMNNLAMTYQARGQTEQAEKLQETVLSMHKELLGEHHPHTLISMNNLALTYTARGMSEKAEQLQETVLSLRKKLLGEHHADTLISMNSLALTYQARGKTEQAEKLQETVLSLQKELLGEHHPDTLTSMNNLALTYEARGKTEQAEKLLERVLSLRKELLGEHHPDTLTSMNNLALTYEARGKTEQAEELHKTVLSLRKKLLGEHHPHTLTSMNNLAGTYQARGKTEQAEELHKIVLSLRTELLGEHHPSTLTSMNNLAMTYRAHGETEQAEKLQETVLSLRKELLGEHHPDTLTSMNNLALTYHDLGKPEQAENLQEMVLSLMKEILGEHHPNTLTSMKNLAWMYQAHGKPMQSEKLQEEVLSLQKDPVGEHPSTQLP</sequence>
<dbReference type="PANTHER" id="PTHR45641:SF19">
    <property type="entry name" value="NEPHROCYSTIN-3"/>
    <property type="match status" value="1"/>
</dbReference>
<dbReference type="OrthoDB" id="771227at2759"/>
<evidence type="ECO:0000313" key="6">
    <source>
        <dbReference type="Proteomes" id="UP000518752"/>
    </source>
</evidence>